<feature type="transmembrane region" description="Helical" evidence="2">
    <location>
        <begin position="26"/>
        <end position="47"/>
    </location>
</feature>
<feature type="transmembrane region" description="Helical" evidence="2">
    <location>
        <begin position="171"/>
        <end position="190"/>
    </location>
</feature>
<dbReference type="EMBL" id="JACBXV010000113">
    <property type="protein sequence ID" value="NYS69549.1"/>
    <property type="molecule type" value="Genomic_DNA"/>
</dbReference>
<dbReference type="AlphaFoldDB" id="A0A853EJU9"/>
<feature type="compositionally biased region" description="Basic and acidic residues" evidence="1">
    <location>
        <begin position="504"/>
        <end position="518"/>
    </location>
</feature>
<proteinExistence type="predicted"/>
<name>A0A853EJU9_9ACTO</name>
<accession>A0A853EJU9</accession>
<feature type="transmembrane region" description="Helical" evidence="2">
    <location>
        <begin position="350"/>
        <end position="370"/>
    </location>
</feature>
<feature type="transmembrane region" description="Helical" evidence="2">
    <location>
        <begin position="271"/>
        <end position="292"/>
    </location>
</feature>
<evidence type="ECO:0000313" key="4">
    <source>
        <dbReference type="Proteomes" id="UP000572528"/>
    </source>
</evidence>
<organism evidence="3 4">
    <name type="scientific">Actinomyces bowdenii</name>
    <dbReference type="NCBI Taxonomy" id="131109"/>
    <lineage>
        <taxon>Bacteria</taxon>
        <taxon>Bacillati</taxon>
        <taxon>Actinomycetota</taxon>
        <taxon>Actinomycetes</taxon>
        <taxon>Actinomycetales</taxon>
        <taxon>Actinomycetaceae</taxon>
        <taxon>Actinomyces</taxon>
    </lineage>
</organism>
<keyword evidence="2" id="KW-0812">Transmembrane</keyword>
<feature type="transmembrane region" description="Helical" evidence="2">
    <location>
        <begin position="246"/>
        <end position="265"/>
    </location>
</feature>
<keyword evidence="2" id="KW-0472">Membrane</keyword>
<protein>
    <submittedName>
        <fullName evidence="3">Uncharacterized protein</fullName>
    </submittedName>
</protein>
<dbReference type="RefSeq" id="WP_179900822.1">
    <property type="nucleotide sequence ID" value="NZ_JACBXV010000113.1"/>
</dbReference>
<feature type="transmembrane region" description="Helical" evidence="2">
    <location>
        <begin position="313"/>
        <end position="338"/>
    </location>
</feature>
<evidence type="ECO:0000256" key="1">
    <source>
        <dbReference type="SAM" id="MobiDB-lite"/>
    </source>
</evidence>
<evidence type="ECO:0000313" key="3">
    <source>
        <dbReference type="EMBL" id="NYS69549.1"/>
    </source>
</evidence>
<feature type="compositionally biased region" description="Basic and acidic residues" evidence="1">
    <location>
        <begin position="435"/>
        <end position="450"/>
    </location>
</feature>
<sequence>MNELHGGQGWFSGGGQGFRPSREVRAWRAVGISSFLAFLIAFLYVYMRVVIWSKFWRGPDGRETVDFWTVVDRLNEGDFGGADFDFMGYMLAFVSCIGALLFTLITLSWSRREVPSDPHRQYLWLQGVIDDAHREEVAMGVSIILVTSCGVIVIADVFYMVGGEVNDGRMVVLLLSVMMYLIVAMIPVVVKRGSSVGVKGYVIALQQVGRMEMYVQSIPGFPVLGPENRWRRSLWFLGFSSRSSSLLSLLTALLYSTPVVILAVVGSMGLWGAVVLLAWTALVVALGYGGFVRRSVFASFIAVLKNNGRLRPLSGVATLLPQSFIMLLAGVTPFLAALVQFNPEVSLAEVVLWLTPFIAATVMLSTIALVGGRRPRVWAFGEYYYRLIIKERDECADSFDSYILGLQEQEYSATIVELVLEDMVHPGGRSGDGVRTGEARRRQRSVDDSQRARAQELRALINNVLEKPLPGSTPEQGGASREKALVANRLTQALRRLRRHSRTRERTAHVRGAVEPDR</sequence>
<reference evidence="3 4" key="1">
    <citation type="submission" date="2020-07" db="EMBL/GenBank/DDBJ databases">
        <title>MOT database genomes.</title>
        <authorList>
            <person name="Joseph S."/>
            <person name="Aduse-Opoku J."/>
            <person name="Hashim A."/>
            <person name="Wade W."/>
            <person name="Curtis M."/>
        </authorList>
    </citation>
    <scope>NUCLEOTIDE SEQUENCE [LARGE SCALE GENOMIC DNA]</scope>
    <source>
        <strain evidence="3 4">WMus004</strain>
    </source>
</reference>
<keyword evidence="2" id="KW-1133">Transmembrane helix</keyword>
<evidence type="ECO:0000256" key="2">
    <source>
        <dbReference type="SAM" id="Phobius"/>
    </source>
</evidence>
<gene>
    <name evidence="3" type="ORF">HZZ05_08475</name>
</gene>
<dbReference type="Proteomes" id="UP000572528">
    <property type="component" value="Unassembled WGS sequence"/>
</dbReference>
<feature type="transmembrane region" description="Helical" evidence="2">
    <location>
        <begin position="137"/>
        <end position="159"/>
    </location>
</feature>
<comment type="caution">
    <text evidence="3">The sequence shown here is derived from an EMBL/GenBank/DDBJ whole genome shotgun (WGS) entry which is preliminary data.</text>
</comment>
<feature type="transmembrane region" description="Helical" evidence="2">
    <location>
        <begin position="86"/>
        <end position="110"/>
    </location>
</feature>
<feature type="region of interest" description="Disordered" evidence="1">
    <location>
        <begin position="498"/>
        <end position="518"/>
    </location>
</feature>
<feature type="region of interest" description="Disordered" evidence="1">
    <location>
        <begin position="427"/>
        <end position="450"/>
    </location>
</feature>